<keyword evidence="2" id="KW-1185">Reference proteome</keyword>
<comment type="caution">
    <text evidence="1">The sequence shown here is derived from an EMBL/GenBank/DDBJ whole genome shotgun (WGS) entry which is preliminary data.</text>
</comment>
<dbReference type="RefSeq" id="WP_320551341.1">
    <property type="nucleotide sequence ID" value="NZ_JAQLOK010000003.1"/>
</dbReference>
<dbReference type="PANTHER" id="PTHR38785:SF1">
    <property type="entry name" value="HOMOLOG OF VIRK"/>
    <property type="match status" value="1"/>
</dbReference>
<evidence type="ECO:0000313" key="2">
    <source>
        <dbReference type="Proteomes" id="UP001528850"/>
    </source>
</evidence>
<dbReference type="Pfam" id="PF04393">
    <property type="entry name" value="DUF535"/>
    <property type="match status" value="1"/>
</dbReference>
<protein>
    <submittedName>
        <fullName evidence="1">DUF535 family protein</fullName>
    </submittedName>
</protein>
<organism evidence="1 2">
    <name type="scientific">Luteibacter sahnii</name>
    <dbReference type="NCBI Taxonomy" id="3021977"/>
    <lineage>
        <taxon>Bacteria</taxon>
        <taxon>Pseudomonadati</taxon>
        <taxon>Pseudomonadota</taxon>
        <taxon>Gammaproteobacteria</taxon>
        <taxon>Lysobacterales</taxon>
        <taxon>Rhodanobacteraceae</taxon>
        <taxon>Luteibacter</taxon>
    </lineage>
</organism>
<dbReference type="InterPro" id="IPR007488">
    <property type="entry name" value="DUF535"/>
</dbReference>
<gene>
    <name evidence="1" type="ORF">P3W24_15365</name>
</gene>
<sequence>MQPRFPAPRAFDSLAVAPRPGSERGGLRLVLDHLRRRSTLRRRQALPESRLGYLFDSLAGWQRQATWLRLVDASRDLRAVAERQPHLFERWRAPHISREFDLATRARILEAHYRFVEREFPARLRDRLLKGHDVRLATLPLGQGQMAYLHARAPEDERSGELGLYLLNGQKEVVASCAITFGGAEGLLIGGVRGAWAYLGRAATAHFIRASGGARPRDLLLAVVRALAAHYGILRLRGVADAARPVERRGKLMAIANDRFWRRHGGRPGVAGCYEIPARDKTSPTARGDAFGRDACQVALRAFARQPQKS</sequence>
<dbReference type="EMBL" id="JARJJS010000004">
    <property type="protein sequence ID" value="MDF4026351.1"/>
    <property type="molecule type" value="Genomic_DNA"/>
</dbReference>
<name>A0ABT6BE43_9GAMM</name>
<proteinExistence type="predicted"/>
<accession>A0ABT6BE43</accession>
<dbReference type="PANTHER" id="PTHR38785">
    <property type="entry name" value="HOMOLOG OF VIRK"/>
    <property type="match status" value="1"/>
</dbReference>
<evidence type="ECO:0000313" key="1">
    <source>
        <dbReference type="EMBL" id="MDF4026351.1"/>
    </source>
</evidence>
<reference evidence="1 2" key="1">
    <citation type="journal article" date="2024" name="Curr. Microbiol.">
        <title>Luteibacter sahnii sp. nov., A Novel Yellow-Colored Xanthomonadin Pigment Producing Probiotic Bacterium from Healthy Rice Seed Microbiome.</title>
        <authorList>
            <person name="Jaiswal G."/>
            <person name="Rana R."/>
            <person name="Nayak P.K."/>
            <person name="Chouhan R."/>
            <person name="Gandhi S.G."/>
            <person name="Patel H.K."/>
            <person name="Patil P.B."/>
        </authorList>
    </citation>
    <scope>NUCLEOTIDE SEQUENCE [LARGE SCALE GENOMIC DNA]</scope>
    <source>
        <strain evidence="1 2">PPL201</strain>
    </source>
</reference>
<dbReference type="Proteomes" id="UP001528850">
    <property type="component" value="Unassembled WGS sequence"/>
</dbReference>